<sequence>MSLVFMVSVGFSLSSVCLMVIQPLSLGFMLMMLTFCVSALVSMVTFSWYGYLLFLVYIGGLLVMFMYVISLIPNLIFLSSKVSMYFFVIFISFVFMNFFVFKDFISSEMKSFYLFEYSNMSMGGSSMIMMYDNFMCYLLLAIVLLFVLISVVKICYYCEGPLRVFKFKYYAKFIT</sequence>
<dbReference type="EMBL" id="KJ845633">
    <property type="protein sequence ID" value="AIL50384.1"/>
    <property type="molecule type" value="Genomic_DNA"/>
</dbReference>
<reference evidence="4" key="2">
    <citation type="journal article" date="2006" name="Mol. Phylogenet. Evol.">
        <title>Extensive mitochondrial gene arrangements in coleoid Cephalopoda and their phylogenetic implications.</title>
        <authorList>
            <person name="Akasaki T."/>
            <person name="Nikaido M."/>
            <person name="Tsuchiya K."/>
            <person name="Segawa S."/>
            <person name="Hasegawa M."/>
            <person name="Okada N."/>
        </authorList>
    </citation>
    <scope>NUCLEOTIDE SEQUENCE</scope>
</reference>
<dbReference type="RefSeq" id="YP_514772.1">
    <property type="nucleotide sequence ID" value="NC_007893.1"/>
</dbReference>
<protein>
    <submittedName>
        <fullName evidence="3">NADH dehydrogenase subunit 6</fullName>
    </submittedName>
</protein>
<keyword evidence="3" id="KW-0496">Mitochondrion</keyword>
<feature type="transmembrane region" description="Helical" evidence="1">
    <location>
        <begin position="82"/>
        <end position="100"/>
    </location>
</feature>
<evidence type="ECO:0000313" key="3">
    <source>
        <dbReference type="EMBL" id="BAD52103.1"/>
    </source>
</evidence>
<dbReference type="EMBL" id="AB086202">
    <property type="protein sequence ID" value="BAD52103.1"/>
    <property type="molecule type" value="Genomic_DNA"/>
</dbReference>
<name>Q60I42_WATSC</name>
<geneLocation type="mitochondrion" evidence="3"/>
<dbReference type="CTD" id="4541"/>
<organism evidence="3">
    <name type="scientific">Watasenia scintillans</name>
    <name type="common">Japanese firefly squid</name>
    <name type="synonym">Abraliopsis scintillans</name>
    <dbReference type="NCBI Taxonomy" id="6625"/>
    <lineage>
        <taxon>Eukaryota</taxon>
        <taxon>Metazoa</taxon>
        <taxon>Spiralia</taxon>
        <taxon>Lophotrochozoa</taxon>
        <taxon>Mollusca</taxon>
        <taxon>Cephalopoda</taxon>
        <taxon>Coleoidea</taxon>
        <taxon>Decapodiformes</taxon>
        <taxon>Oegopsida</taxon>
        <taxon>Enoploteuthidae</taxon>
        <taxon>Watasenia</taxon>
    </lineage>
</organism>
<evidence type="ECO:0000256" key="1">
    <source>
        <dbReference type="SAM" id="Phobius"/>
    </source>
</evidence>
<dbReference type="EMBL" id="AB240152">
    <property type="protein sequence ID" value="BAE80020.1"/>
    <property type="molecule type" value="Genomic_DNA"/>
</dbReference>
<feature type="transmembrane region" description="Helical" evidence="1">
    <location>
        <begin position="54"/>
        <end position="76"/>
    </location>
</feature>
<evidence type="ECO:0000313" key="2">
    <source>
        <dbReference type="EMBL" id="AIL50384.1"/>
    </source>
</evidence>
<feature type="transmembrane region" description="Helical" evidence="1">
    <location>
        <begin position="137"/>
        <end position="158"/>
    </location>
</feature>
<dbReference type="AlphaFoldDB" id="Q60I42"/>
<feature type="transmembrane region" description="Helical" evidence="1">
    <location>
        <begin position="29"/>
        <end position="49"/>
    </location>
</feature>
<reference evidence="3" key="1">
    <citation type="journal article" date="2004" name="Mol. Biol. Evol.">
        <title>Long-term conservation of six duplicated structural genes in cephalopod mitochondrial genomes.</title>
        <authorList>
            <person name="Yokobori S."/>
            <person name="Fukuda N."/>
            <person name="Nakamura M."/>
            <person name="Aoyama T."/>
            <person name="Oshima T."/>
        </authorList>
    </citation>
    <scope>NUCLEOTIDE SEQUENCE</scope>
</reference>
<dbReference type="GeneID" id="3974249"/>
<evidence type="ECO:0000313" key="4">
    <source>
        <dbReference type="EMBL" id="BAE80020.1"/>
    </source>
</evidence>
<keyword evidence="1" id="KW-1133">Transmembrane helix</keyword>
<accession>Q60I42</accession>
<keyword evidence="1" id="KW-0812">Transmembrane</keyword>
<proteinExistence type="predicted"/>
<gene>
    <name evidence="3" type="primary">nad6</name>
    <name evidence="2" type="synonym">ND6</name>
</gene>
<keyword evidence="1" id="KW-0472">Membrane</keyword>
<reference evidence="2" key="3">
    <citation type="submission" date="2014-05" db="EMBL/GenBank/DDBJ databases">
        <title>Complete genome sequence of the mitochondrial DNA of the sparkling enope squid, Watasenia scintillans.</title>
        <authorList>
            <person name="Hayashi K."/>
            <person name="Kawai Y.L."/>
            <person name="Yura K."/>
            <person name="Yoshida M.-A."/>
            <person name="Ogura A."/>
            <person name="Hata K."/>
            <person name="Nakabayashi K."/>
            <person name="Okamura K."/>
        </authorList>
    </citation>
    <scope>NUCLEOTIDE SEQUENCE</scope>
    <source>
        <tissue evidence="2">Brain</tissue>
    </source>
</reference>